<sequence length="496" mass="57238">MNSTQPYLTSEVTIDDIKIEPEDEQEIAEDANDDGYTQEQQLLEPQDSHPADEVTKCETCNRFFDSKRGIKNHAPRCKGPDSDANPARLYTCEICSVSFKFRNSLVAHRNKHEGIKPYKCRAQCDKHFCSISLRTVHEKKCHGNSQICKFCDAKLSNEAALARHLSSQHAGEKHECEICGKIFAKHNKLALHQRMMHSNEEPKYPCEVCGKRFREARMLRRHMGCHMEDKPFKCELCNAGLSSKLSLKSHLKFTHGTASLQCQTCGSEFKNSSTLYTHRRMVHKEVINTTRGVQPKSVSAIKTEVGEESNTDSKEMFLAVTECETCHRFFDSKEGIVSHVLSCNELNETPDSLYTCHICTVSFRTPILLSAHLKDHKDEKLLKCRVVCEKWFYDSQKRDAHEKVCRVDKYSCQVCNTKLTNHRALWKHMNTVHVEPRHECEVCGKKFTRRTNLTVHQRIMHSENPPQYPCELCKRVFTQARKLRKHMEKHVKPEPC</sequence>
<dbReference type="AlphaFoldDB" id="A0A1Q3EZL2"/>
<evidence type="ECO:0000313" key="13">
    <source>
        <dbReference type="EMBL" id="JAV20743.1"/>
    </source>
</evidence>
<dbReference type="GO" id="GO:0000981">
    <property type="term" value="F:DNA-binding transcription factor activity, RNA polymerase II-specific"/>
    <property type="evidence" value="ECO:0007669"/>
    <property type="project" value="TreeGrafter"/>
</dbReference>
<evidence type="ECO:0000256" key="9">
    <source>
        <dbReference type="ARBA" id="ARBA00023242"/>
    </source>
</evidence>
<protein>
    <submittedName>
        <fullName evidence="13">Putative c2h2-type zn-finger protein</fullName>
    </submittedName>
</protein>
<dbReference type="GO" id="GO:0008270">
    <property type="term" value="F:zinc ion binding"/>
    <property type="evidence" value="ECO:0007669"/>
    <property type="project" value="UniProtKB-KW"/>
</dbReference>
<feature type="domain" description="C2H2-type" evidence="12">
    <location>
        <begin position="232"/>
        <end position="255"/>
    </location>
</feature>
<evidence type="ECO:0000256" key="8">
    <source>
        <dbReference type="ARBA" id="ARBA00023163"/>
    </source>
</evidence>
<dbReference type="EMBL" id="GFDL01014302">
    <property type="protein sequence ID" value="JAV20743.1"/>
    <property type="molecule type" value="Transcribed_RNA"/>
</dbReference>
<dbReference type="GO" id="GO:0000978">
    <property type="term" value="F:RNA polymerase II cis-regulatory region sequence-specific DNA binding"/>
    <property type="evidence" value="ECO:0007669"/>
    <property type="project" value="TreeGrafter"/>
</dbReference>
<dbReference type="PROSITE" id="PS00028">
    <property type="entry name" value="ZINC_FINGER_C2H2_1"/>
    <property type="match status" value="10"/>
</dbReference>
<evidence type="ECO:0000256" key="7">
    <source>
        <dbReference type="ARBA" id="ARBA00023125"/>
    </source>
</evidence>
<feature type="domain" description="C2H2-type" evidence="12">
    <location>
        <begin position="410"/>
        <end position="438"/>
    </location>
</feature>
<evidence type="ECO:0000259" key="12">
    <source>
        <dbReference type="PROSITE" id="PS50157"/>
    </source>
</evidence>
<dbReference type="PANTHER" id="PTHR24384:SF189">
    <property type="entry name" value="C2H2-TYPE DOMAIN-CONTAINING PROTEIN-RELATED"/>
    <property type="match status" value="1"/>
</dbReference>
<dbReference type="InterPro" id="IPR036236">
    <property type="entry name" value="Znf_C2H2_sf"/>
</dbReference>
<feature type="region of interest" description="Disordered" evidence="11">
    <location>
        <begin position="1"/>
        <end position="48"/>
    </location>
</feature>
<keyword evidence="8" id="KW-0804">Transcription</keyword>
<feature type="domain" description="C2H2-type" evidence="12">
    <location>
        <begin position="468"/>
        <end position="495"/>
    </location>
</feature>
<evidence type="ECO:0000256" key="5">
    <source>
        <dbReference type="ARBA" id="ARBA00022833"/>
    </source>
</evidence>
<name>A0A1Q3EZL2_CULTA</name>
<reference evidence="13" key="1">
    <citation type="submission" date="2017-01" db="EMBL/GenBank/DDBJ databases">
        <title>A deep insight into the sialotranscriptome of adult male and female Cluex tarsalis mosquitoes.</title>
        <authorList>
            <person name="Ribeiro J.M."/>
            <person name="Moreira F."/>
            <person name="Bernard K.A."/>
            <person name="Calvo E."/>
        </authorList>
    </citation>
    <scope>NUCLEOTIDE SEQUENCE</scope>
    <source>
        <strain evidence="13">Kern County</strain>
        <tissue evidence="13">Salivary glands</tissue>
    </source>
</reference>
<feature type="domain" description="C2H2-type" evidence="12">
    <location>
        <begin position="204"/>
        <end position="231"/>
    </location>
</feature>
<dbReference type="SMART" id="SM00355">
    <property type="entry name" value="ZnF_C2H2"/>
    <property type="match status" value="12"/>
</dbReference>
<dbReference type="InterPro" id="IPR050752">
    <property type="entry name" value="C2H2-ZF_domain"/>
</dbReference>
<evidence type="ECO:0000256" key="1">
    <source>
        <dbReference type="ARBA" id="ARBA00004123"/>
    </source>
</evidence>
<keyword evidence="4 10" id="KW-0863">Zinc-finger</keyword>
<keyword evidence="9" id="KW-0539">Nucleus</keyword>
<feature type="domain" description="C2H2-type" evidence="12">
    <location>
        <begin position="354"/>
        <end position="381"/>
    </location>
</feature>
<evidence type="ECO:0000256" key="2">
    <source>
        <dbReference type="ARBA" id="ARBA00022723"/>
    </source>
</evidence>
<comment type="subcellular location">
    <subcellularLocation>
        <location evidence="1">Nucleus</location>
    </subcellularLocation>
</comment>
<dbReference type="Pfam" id="PF00096">
    <property type="entry name" value="zf-C2H2"/>
    <property type="match status" value="8"/>
</dbReference>
<dbReference type="PROSITE" id="PS50157">
    <property type="entry name" value="ZINC_FINGER_C2H2_2"/>
    <property type="match status" value="11"/>
</dbReference>
<feature type="domain" description="C2H2-type" evidence="12">
    <location>
        <begin position="438"/>
        <end position="466"/>
    </location>
</feature>
<feature type="domain" description="C2H2-type" evidence="12">
    <location>
        <begin position="146"/>
        <end position="174"/>
    </location>
</feature>
<dbReference type="InterPro" id="IPR013087">
    <property type="entry name" value="Znf_C2H2_type"/>
</dbReference>
<dbReference type="PANTHER" id="PTHR24384">
    <property type="entry name" value="FINGER PUTATIVE TRANSCRIPTION FACTOR FAMILY-RELATED"/>
    <property type="match status" value="1"/>
</dbReference>
<dbReference type="Pfam" id="PF12874">
    <property type="entry name" value="zf-met"/>
    <property type="match status" value="1"/>
</dbReference>
<evidence type="ECO:0000256" key="11">
    <source>
        <dbReference type="SAM" id="MobiDB-lite"/>
    </source>
</evidence>
<feature type="compositionally biased region" description="Acidic residues" evidence="11">
    <location>
        <begin position="21"/>
        <end position="33"/>
    </location>
</feature>
<dbReference type="SUPFAM" id="SSF57667">
    <property type="entry name" value="beta-beta-alpha zinc fingers"/>
    <property type="match status" value="6"/>
</dbReference>
<evidence type="ECO:0000256" key="10">
    <source>
        <dbReference type="PROSITE-ProRule" id="PRU00042"/>
    </source>
</evidence>
<feature type="domain" description="C2H2-type" evidence="12">
    <location>
        <begin position="260"/>
        <end position="283"/>
    </location>
</feature>
<accession>A0A1Q3EZL2</accession>
<keyword evidence="6" id="KW-0805">Transcription regulation</keyword>
<keyword evidence="7" id="KW-0238">DNA-binding</keyword>
<keyword evidence="3" id="KW-0677">Repeat</keyword>
<keyword evidence="5" id="KW-0862">Zinc</keyword>
<evidence type="ECO:0000256" key="4">
    <source>
        <dbReference type="ARBA" id="ARBA00022771"/>
    </source>
</evidence>
<organism evidence="13">
    <name type="scientific">Culex tarsalis</name>
    <name type="common">Encephalitis mosquito</name>
    <dbReference type="NCBI Taxonomy" id="7177"/>
    <lineage>
        <taxon>Eukaryota</taxon>
        <taxon>Metazoa</taxon>
        <taxon>Ecdysozoa</taxon>
        <taxon>Arthropoda</taxon>
        <taxon>Hexapoda</taxon>
        <taxon>Insecta</taxon>
        <taxon>Pterygota</taxon>
        <taxon>Neoptera</taxon>
        <taxon>Endopterygota</taxon>
        <taxon>Diptera</taxon>
        <taxon>Nematocera</taxon>
        <taxon>Culicoidea</taxon>
        <taxon>Culicidae</taxon>
        <taxon>Culicinae</taxon>
        <taxon>Culicini</taxon>
        <taxon>Culex</taxon>
        <taxon>Culex</taxon>
    </lineage>
</organism>
<feature type="domain" description="C2H2-type" evidence="12">
    <location>
        <begin position="90"/>
        <end position="117"/>
    </location>
</feature>
<keyword evidence="2" id="KW-0479">Metal-binding</keyword>
<dbReference type="Gene3D" id="3.30.160.60">
    <property type="entry name" value="Classic Zinc Finger"/>
    <property type="match status" value="9"/>
</dbReference>
<proteinExistence type="predicted"/>
<evidence type="ECO:0000256" key="6">
    <source>
        <dbReference type="ARBA" id="ARBA00023015"/>
    </source>
</evidence>
<feature type="domain" description="C2H2-type" evidence="12">
    <location>
        <begin position="174"/>
        <end position="202"/>
    </location>
</feature>
<dbReference type="GO" id="GO:0005634">
    <property type="term" value="C:nucleus"/>
    <property type="evidence" value="ECO:0007669"/>
    <property type="project" value="UniProtKB-SubCell"/>
</dbReference>
<feature type="domain" description="C2H2-type" evidence="12">
    <location>
        <begin position="118"/>
        <end position="147"/>
    </location>
</feature>
<evidence type="ECO:0000256" key="3">
    <source>
        <dbReference type="ARBA" id="ARBA00022737"/>
    </source>
</evidence>
<feature type="compositionally biased region" description="Polar residues" evidence="11">
    <location>
        <begin position="1"/>
        <end position="12"/>
    </location>
</feature>
<dbReference type="FunFam" id="3.30.160.60:FF:000012">
    <property type="entry name" value="RB-associated KRAB zinc finger protein-like"/>
    <property type="match status" value="1"/>
</dbReference>